<evidence type="ECO:0000256" key="4">
    <source>
        <dbReference type="RuleBase" id="RU003357"/>
    </source>
</evidence>
<accession>A0ABV6ZV62</accession>
<evidence type="ECO:0000256" key="5">
    <source>
        <dbReference type="SAM" id="SignalP"/>
    </source>
</evidence>
<dbReference type="Pfam" id="PF07715">
    <property type="entry name" value="Plug"/>
    <property type="match status" value="1"/>
</dbReference>
<keyword evidence="9" id="KW-1185">Reference proteome</keyword>
<dbReference type="Pfam" id="PF00593">
    <property type="entry name" value="TonB_dep_Rec_b-barrel"/>
    <property type="match status" value="1"/>
</dbReference>
<dbReference type="InterPro" id="IPR036942">
    <property type="entry name" value="Beta-barrel_TonB_sf"/>
</dbReference>
<dbReference type="Proteomes" id="UP001595379">
    <property type="component" value="Unassembled WGS sequence"/>
</dbReference>
<feature type="signal peptide" evidence="5">
    <location>
        <begin position="1"/>
        <end position="24"/>
    </location>
</feature>
<dbReference type="RefSeq" id="WP_343165024.1">
    <property type="nucleotide sequence ID" value="NZ_JBHRSV010000002.1"/>
</dbReference>
<evidence type="ECO:0000313" key="9">
    <source>
        <dbReference type="Proteomes" id="UP001595379"/>
    </source>
</evidence>
<dbReference type="Gene3D" id="2.40.170.20">
    <property type="entry name" value="TonB-dependent receptor, beta-barrel domain"/>
    <property type="match status" value="1"/>
</dbReference>
<keyword evidence="5" id="KW-0732">Signal</keyword>
<keyword evidence="4" id="KW-0798">TonB box</keyword>
<comment type="subcellular location">
    <subcellularLocation>
        <location evidence="1 4">Cell outer membrane</location>
    </subcellularLocation>
</comment>
<feature type="domain" description="TonB-dependent receptor plug" evidence="7">
    <location>
        <begin position="55"/>
        <end position="155"/>
    </location>
</feature>
<keyword evidence="2 4" id="KW-0472">Membrane</keyword>
<dbReference type="InterPro" id="IPR037066">
    <property type="entry name" value="Plug_dom_sf"/>
</dbReference>
<dbReference type="EMBL" id="JBHRSV010000002">
    <property type="protein sequence ID" value="MFC2925351.1"/>
    <property type="molecule type" value="Genomic_DNA"/>
</dbReference>
<dbReference type="Gene3D" id="2.170.130.10">
    <property type="entry name" value="TonB-dependent receptor, plug domain"/>
    <property type="match status" value="1"/>
</dbReference>
<name>A0ABV6ZV62_9PROT</name>
<protein>
    <submittedName>
        <fullName evidence="8">TonB-dependent receptor domain-containing protein</fullName>
    </submittedName>
</protein>
<dbReference type="PANTHER" id="PTHR40980:SF5">
    <property type="entry name" value="TONB-DEPENDENT RECEPTOR"/>
    <property type="match status" value="1"/>
</dbReference>
<evidence type="ECO:0000259" key="6">
    <source>
        <dbReference type="Pfam" id="PF00593"/>
    </source>
</evidence>
<reference evidence="9" key="1">
    <citation type="journal article" date="2019" name="Int. J. Syst. Evol. Microbiol.">
        <title>The Global Catalogue of Microorganisms (GCM) 10K type strain sequencing project: providing services to taxonomists for standard genome sequencing and annotation.</title>
        <authorList>
            <consortium name="The Broad Institute Genomics Platform"/>
            <consortium name="The Broad Institute Genome Sequencing Center for Infectious Disease"/>
            <person name="Wu L."/>
            <person name="Ma J."/>
        </authorList>
    </citation>
    <scope>NUCLEOTIDE SEQUENCE [LARGE SCALE GENOMIC DNA]</scope>
    <source>
        <strain evidence="9">KCTC 52487</strain>
    </source>
</reference>
<keyword evidence="8" id="KW-0675">Receptor</keyword>
<feature type="domain" description="TonB-dependent receptor-like beta-barrel" evidence="6">
    <location>
        <begin position="344"/>
        <end position="829"/>
    </location>
</feature>
<evidence type="ECO:0000256" key="1">
    <source>
        <dbReference type="ARBA" id="ARBA00004442"/>
    </source>
</evidence>
<dbReference type="PANTHER" id="PTHR40980">
    <property type="entry name" value="PLUG DOMAIN-CONTAINING PROTEIN"/>
    <property type="match status" value="1"/>
</dbReference>
<gene>
    <name evidence="8" type="ORF">ACFOOR_04455</name>
</gene>
<comment type="similarity">
    <text evidence="4">Belongs to the TonB-dependent receptor family.</text>
</comment>
<evidence type="ECO:0000256" key="3">
    <source>
        <dbReference type="ARBA" id="ARBA00023237"/>
    </source>
</evidence>
<dbReference type="InterPro" id="IPR012910">
    <property type="entry name" value="Plug_dom"/>
</dbReference>
<evidence type="ECO:0000256" key="2">
    <source>
        <dbReference type="ARBA" id="ARBA00023136"/>
    </source>
</evidence>
<evidence type="ECO:0000313" key="8">
    <source>
        <dbReference type="EMBL" id="MFC2925351.1"/>
    </source>
</evidence>
<evidence type="ECO:0000259" key="7">
    <source>
        <dbReference type="Pfam" id="PF07715"/>
    </source>
</evidence>
<organism evidence="8 9">
    <name type="scientific">Hyphobacterium vulgare</name>
    <dbReference type="NCBI Taxonomy" id="1736751"/>
    <lineage>
        <taxon>Bacteria</taxon>
        <taxon>Pseudomonadati</taxon>
        <taxon>Pseudomonadota</taxon>
        <taxon>Alphaproteobacteria</taxon>
        <taxon>Maricaulales</taxon>
        <taxon>Maricaulaceae</taxon>
        <taxon>Hyphobacterium</taxon>
    </lineage>
</organism>
<proteinExistence type="inferred from homology"/>
<dbReference type="SUPFAM" id="SSF56935">
    <property type="entry name" value="Porins"/>
    <property type="match status" value="1"/>
</dbReference>
<comment type="caution">
    <text evidence="8">The sequence shown here is derived from an EMBL/GenBank/DDBJ whole genome shotgun (WGS) entry which is preliminary data.</text>
</comment>
<sequence length="865" mass="96023">MRRALSFSGALLATTMFLSPAALAQEADTADTPDAAASTPDDVVVVRGQYIPEPQRQTAQVASFITPEDLTRSGDSNAAIALTRLSGLSIVGGRFAYVRGLGDRYSAALLNGSPLPSPEPLRRTVPLDLFPSDVLDTISVQKTYSSNYPAEFGGGLIDLRTLRLPAEGFLNVSVGTSYNTYTTQNTGIYHYGSDWDWTGWDNGLREVPRVLRGYLQGSQPLSSRTDAEIEAAGESLLNSPISVIQSGDLRPNSSFGIDGGDAWYVGDLEVGFVAAAGYSQDWETQRARRQFVLGDIIGNDFTTTETSLNVTVNGLASLSASTDNHEVQATTFYVHTTSKETQIDTGRDFNAQGATGLVWDESSGWYERELAMFQLSGEHTFGDLELRWRGATAQASRDAPYQRSLRRFIDANGDILYSVANNYSIAFSDLTDDITSFGGEAVYTINWQDGRQLELMVGGDTSSTDRSFNFTALRFAGGNSLPDDVQRARPDYLFSPDNIDPNRFVLQEIATPNDSYAASLDVDALFAQANIDITSFIRATIGVRYEDATETVQTFDRFGNLGAGSLLENDYLLPAATLTWNFADDLQLRLGYSETIARPQFRELARSAFFDPESERLYRGNSGLVDSTIRNYDARLEYYLGRDQFITVAGFYKQLEDPIEEVQFSTSTFVFETTFINSPEATVQGVELEYRTYFQMPLDIEWFQDRDWRFSVNYTFTDSEVQAGANDQVFDPITGSLRPASLYNLDGSQLQGTSENIVNAQFGWETDVEQLTLLLNWVDDRILQRGLTQPGAELPDVIEAPGIQLDLNYRRDFEIDGQSFTVQAGARNLLDEDHREFQINPTIGETEFNTYERGRTFQVSLTAHF</sequence>
<keyword evidence="3" id="KW-0998">Cell outer membrane</keyword>
<feature type="chain" id="PRO_5045612628" evidence="5">
    <location>
        <begin position="25"/>
        <end position="865"/>
    </location>
</feature>
<dbReference type="InterPro" id="IPR000531">
    <property type="entry name" value="Beta-barrel_TonB"/>
</dbReference>